<protein>
    <submittedName>
        <fullName evidence="2">Uncharacterized protein</fullName>
    </submittedName>
</protein>
<keyword evidence="3" id="KW-1185">Reference proteome</keyword>
<evidence type="ECO:0000256" key="1">
    <source>
        <dbReference type="SAM" id="Phobius"/>
    </source>
</evidence>
<reference evidence="2" key="1">
    <citation type="submission" date="2018-11" db="EMBL/GenBank/DDBJ databases">
        <authorList>
            <consortium name="Pathogen Informatics"/>
        </authorList>
    </citation>
    <scope>NUCLEOTIDE SEQUENCE</scope>
</reference>
<accession>A0A448WZV7</accession>
<organism evidence="2 3">
    <name type="scientific">Protopolystoma xenopodis</name>
    <dbReference type="NCBI Taxonomy" id="117903"/>
    <lineage>
        <taxon>Eukaryota</taxon>
        <taxon>Metazoa</taxon>
        <taxon>Spiralia</taxon>
        <taxon>Lophotrochozoa</taxon>
        <taxon>Platyhelminthes</taxon>
        <taxon>Monogenea</taxon>
        <taxon>Polyopisthocotylea</taxon>
        <taxon>Polystomatidea</taxon>
        <taxon>Polystomatidae</taxon>
        <taxon>Protopolystoma</taxon>
    </lineage>
</organism>
<dbReference type="InterPro" id="IPR023298">
    <property type="entry name" value="ATPase_P-typ_TM_dom_sf"/>
</dbReference>
<dbReference type="EMBL" id="CAAALY010067489">
    <property type="protein sequence ID" value="VEL24387.1"/>
    <property type="molecule type" value="Genomic_DNA"/>
</dbReference>
<evidence type="ECO:0000313" key="3">
    <source>
        <dbReference type="Proteomes" id="UP000784294"/>
    </source>
</evidence>
<proteinExistence type="predicted"/>
<comment type="caution">
    <text evidence="2">The sequence shown here is derived from an EMBL/GenBank/DDBJ whole genome shotgun (WGS) entry which is preliminary data.</text>
</comment>
<dbReference type="Proteomes" id="UP000784294">
    <property type="component" value="Unassembled WGS sequence"/>
</dbReference>
<dbReference type="OrthoDB" id="3352408at2759"/>
<dbReference type="AlphaFoldDB" id="A0A448WZV7"/>
<feature type="transmembrane region" description="Helical" evidence="1">
    <location>
        <begin position="45"/>
        <end position="64"/>
    </location>
</feature>
<gene>
    <name evidence="2" type="ORF">PXEA_LOCUS17827</name>
</gene>
<keyword evidence="1" id="KW-0472">Membrane</keyword>
<name>A0A448WZV7_9PLAT</name>
<dbReference type="SUPFAM" id="SSF81665">
    <property type="entry name" value="Calcium ATPase, transmembrane domain M"/>
    <property type="match status" value="1"/>
</dbReference>
<keyword evidence="1" id="KW-1133">Transmembrane helix</keyword>
<keyword evidence="1" id="KW-0812">Transmembrane</keyword>
<feature type="transmembrane region" description="Helical" evidence="1">
    <location>
        <begin position="21"/>
        <end position="39"/>
    </location>
</feature>
<sequence>MAGRDTSRDYYASHILYLPNPIAGVFPPLPATPVALILLRSLRFVYVKLVIYQAIIIVVTVAFVQNYRSEKALEALKMLMPPRCCW</sequence>
<evidence type="ECO:0000313" key="2">
    <source>
        <dbReference type="EMBL" id="VEL24387.1"/>
    </source>
</evidence>